<protein>
    <submittedName>
        <fullName evidence="1">Uncharacterized protein</fullName>
    </submittedName>
</protein>
<dbReference type="InterPro" id="IPR032675">
    <property type="entry name" value="LRR_dom_sf"/>
</dbReference>
<dbReference type="Gene3D" id="3.80.10.10">
    <property type="entry name" value="Ribonuclease Inhibitor"/>
    <property type="match status" value="1"/>
</dbReference>
<sequence length="301" mass="34544">MPNRTNHLTTPLPELGVRGGQSFRWKQFVAISSTCRFWQGVLHEHLRVVPFPDGRSDEILNNLLKFMKEKVAMVYTPSSRPRRPNYLDLRPRRQDILLVFNLKRIRVLTIEQEFDQRDTSESFCYIAPVLESFTLTGKSDSPPYRITRLFGNDAPKLREITLARCYLSATSPLLAQLTHLSLSYLQRAPEDAVYGTLRAARNLASLKLVYGLPSIDESPKGEAPIVFPHLRRLHICCAQDGLGSVMRFFWHLRAPLDLEIGLSWDQVNLREDVMNVARVDLNDALKAWRQRMSAGEEIMIV</sequence>
<organism evidence="1 2">
    <name type="scientific">Hohenbuehelia grisea</name>
    <dbReference type="NCBI Taxonomy" id="104357"/>
    <lineage>
        <taxon>Eukaryota</taxon>
        <taxon>Fungi</taxon>
        <taxon>Dikarya</taxon>
        <taxon>Basidiomycota</taxon>
        <taxon>Agaricomycotina</taxon>
        <taxon>Agaricomycetes</taxon>
        <taxon>Agaricomycetidae</taxon>
        <taxon>Agaricales</taxon>
        <taxon>Pleurotineae</taxon>
        <taxon>Pleurotaceae</taxon>
        <taxon>Hohenbuehelia</taxon>
    </lineage>
</organism>
<dbReference type="SUPFAM" id="SSF52047">
    <property type="entry name" value="RNI-like"/>
    <property type="match status" value="1"/>
</dbReference>
<evidence type="ECO:0000313" key="1">
    <source>
        <dbReference type="EMBL" id="KAL0945310.1"/>
    </source>
</evidence>
<name>A0ABR3IPT6_9AGAR</name>
<proteinExistence type="predicted"/>
<gene>
    <name evidence="1" type="ORF">HGRIS_000813</name>
</gene>
<accession>A0ABR3IPT6</accession>
<dbReference type="EMBL" id="JASNQZ010000018">
    <property type="protein sequence ID" value="KAL0945310.1"/>
    <property type="molecule type" value="Genomic_DNA"/>
</dbReference>
<comment type="caution">
    <text evidence="1">The sequence shown here is derived from an EMBL/GenBank/DDBJ whole genome shotgun (WGS) entry which is preliminary data.</text>
</comment>
<reference evidence="2" key="1">
    <citation type="submission" date="2024-06" db="EMBL/GenBank/DDBJ databases">
        <title>Multi-omics analyses provide insights into the biosynthesis of the anticancer antibiotic pleurotin in Hohenbuehelia grisea.</title>
        <authorList>
            <person name="Weaver J.A."/>
            <person name="Alberti F."/>
        </authorList>
    </citation>
    <scope>NUCLEOTIDE SEQUENCE [LARGE SCALE GENOMIC DNA]</scope>
    <source>
        <strain evidence="2">T-177</strain>
    </source>
</reference>
<dbReference type="Proteomes" id="UP001556367">
    <property type="component" value="Unassembled WGS sequence"/>
</dbReference>
<evidence type="ECO:0000313" key="2">
    <source>
        <dbReference type="Proteomes" id="UP001556367"/>
    </source>
</evidence>
<keyword evidence="2" id="KW-1185">Reference proteome</keyword>